<evidence type="ECO:0000313" key="2">
    <source>
        <dbReference type="Proteomes" id="UP000020681"/>
    </source>
</evidence>
<gene>
    <name evidence="1" type="ORF">I551_3638</name>
</gene>
<accession>A0ABP3AJ36</accession>
<evidence type="ECO:0000313" key="1">
    <source>
        <dbReference type="EMBL" id="EUA89836.1"/>
    </source>
</evidence>
<dbReference type="EMBL" id="JAOL01000114">
    <property type="protein sequence ID" value="EUA89836.1"/>
    <property type="molecule type" value="Genomic_DNA"/>
</dbReference>
<protein>
    <submittedName>
        <fullName evidence="1">Uncharacterized protein</fullName>
    </submittedName>
</protein>
<keyword evidence="2" id="KW-1185">Reference proteome</keyword>
<name>A0ABP3AJ36_MYCUL</name>
<organism evidence="1 2">
    <name type="scientific">Mycobacterium ulcerans str. Harvey</name>
    <dbReference type="NCBI Taxonomy" id="1299332"/>
    <lineage>
        <taxon>Bacteria</taxon>
        <taxon>Bacillati</taxon>
        <taxon>Actinomycetota</taxon>
        <taxon>Actinomycetes</taxon>
        <taxon>Mycobacteriales</taxon>
        <taxon>Mycobacteriaceae</taxon>
        <taxon>Mycobacterium</taxon>
        <taxon>Mycobacterium ulcerans group</taxon>
    </lineage>
</organism>
<comment type="caution">
    <text evidence="1">The sequence shown here is derived from an EMBL/GenBank/DDBJ whole genome shotgun (WGS) entry which is preliminary data.</text>
</comment>
<sequence length="43" mass="4516">MFAVPRLAPTRRTCGASVDCEACGAFGVCTPAHTKPGVRRHTS</sequence>
<dbReference type="Proteomes" id="UP000020681">
    <property type="component" value="Unassembled WGS sequence"/>
</dbReference>
<reference evidence="1 2" key="1">
    <citation type="submission" date="2014-01" db="EMBL/GenBank/DDBJ databases">
        <authorList>
            <person name="Dobos K."/>
            <person name="Lenaerts A."/>
            <person name="Ordway D."/>
            <person name="DeGroote M.A."/>
            <person name="Parker T."/>
            <person name="Sizemore C."/>
            <person name="Tallon L.J."/>
            <person name="Sadzewicz L.K."/>
            <person name="Sengamalay N."/>
            <person name="Fraser C.M."/>
            <person name="Hine E."/>
            <person name="Shefchek K.A."/>
            <person name="Das S.P."/>
            <person name="Tettelin H."/>
        </authorList>
    </citation>
    <scope>NUCLEOTIDE SEQUENCE [LARGE SCALE GENOMIC DNA]</scope>
    <source>
        <strain evidence="1 2">Harvey</strain>
    </source>
</reference>
<proteinExistence type="predicted"/>